<evidence type="ECO:0000259" key="28">
    <source>
        <dbReference type="PROSITE" id="PS50067"/>
    </source>
</evidence>
<keyword evidence="17" id="KW-0175">Coiled coil</keyword>
<feature type="region of interest" description="Disordered" evidence="26">
    <location>
        <begin position="494"/>
        <end position="536"/>
    </location>
</feature>
<evidence type="ECO:0000256" key="5">
    <source>
        <dbReference type="ARBA" id="ARBA00022475"/>
    </source>
</evidence>
<evidence type="ECO:0000256" key="17">
    <source>
        <dbReference type="ARBA" id="ARBA00023054"/>
    </source>
</evidence>
<feature type="transmembrane region" description="Helical" evidence="27">
    <location>
        <begin position="1087"/>
        <end position="1113"/>
    </location>
</feature>
<reference evidence="29" key="1">
    <citation type="submission" date="2022-03" db="EMBL/GenBank/DDBJ databases">
        <authorList>
            <person name="Alioto T."/>
            <person name="Alioto T."/>
            <person name="Gomez Garrido J."/>
        </authorList>
    </citation>
    <scope>NUCLEOTIDE SEQUENCE</scope>
</reference>
<dbReference type="GO" id="GO:0005524">
    <property type="term" value="F:ATP binding"/>
    <property type="evidence" value="ECO:0007669"/>
    <property type="project" value="UniProtKB-UniRule"/>
</dbReference>
<evidence type="ECO:0000256" key="1">
    <source>
        <dbReference type="ARBA" id="ARBA00004245"/>
    </source>
</evidence>
<keyword evidence="13 24" id="KW-0067">ATP-binding</keyword>
<evidence type="ECO:0000256" key="22">
    <source>
        <dbReference type="PIRSR" id="PIRSR600175-1"/>
    </source>
</evidence>
<keyword evidence="10 24" id="KW-0547">Nucleotide-binding</keyword>
<keyword evidence="9" id="KW-0493">Microtubule</keyword>
<feature type="compositionally biased region" description="Polar residues" evidence="26">
    <location>
        <begin position="494"/>
        <end position="506"/>
    </location>
</feature>
<evidence type="ECO:0000256" key="16">
    <source>
        <dbReference type="ARBA" id="ARBA00022989"/>
    </source>
</evidence>
<feature type="binding site" evidence="22">
    <location>
        <position position="960"/>
    </location>
    <ligand>
        <name>Na(+)</name>
        <dbReference type="ChEBI" id="CHEBI:29101"/>
        <label>1</label>
    </ligand>
</feature>
<keyword evidence="19" id="KW-0206">Cytoskeleton</keyword>
<keyword evidence="11" id="KW-0532">Neurotransmitter transport</keyword>
<feature type="transmembrane region" description="Helical" evidence="27">
    <location>
        <begin position="957"/>
        <end position="974"/>
    </location>
</feature>
<feature type="transmembrane region" description="Helical" evidence="27">
    <location>
        <begin position="986"/>
        <end position="1011"/>
    </location>
</feature>
<evidence type="ECO:0000256" key="24">
    <source>
        <dbReference type="PROSITE-ProRule" id="PRU00283"/>
    </source>
</evidence>
<feature type="compositionally biased region" description="Low complexity" evidence="26">
    <location>
        <begin position="50"/>
        <end position="59"/>
    </location>
</feature>
<feature type="transmembrane region" description="Helical" evidence="27">
    <location>
        <begin position="697"/>
        <end position="715"/>
    </location>
</feature>
<dbReference type="FunFam" id="3.40.850.10:FF:000006">
    <property type="entry name" value="Kinesin-like protein"/>
    <property type="match status" value="1"/>
</dbReference>
<accession>A0AAD1SX98</accession>
<keyword evidence="12" id="KW-0498">Mitosis</keyword>
<keyword evidence="18 27" id="KW-0472">Membrane</keyword>
<dbReference type="GO" id="GO:0006836">
    <property type="term" value="P:neurotransmitter transport"/>
    <property type="evidence" value="ECO:0007669"/>
    <property type="project" value="UniProtKB-KW"/>
</dbReference>
<gene>
    <name evidence="29" type="ORF">PECUL_23A024182</name>
</gene>
<evidence type="ECO:0000256" key="14">
    <source>
        <dbReference type="ARBA" id="ARBA00022847"/>
    </source>
</evidence>
<name>A0AAD1SX98_PELCU</name>
<keyword evidence="22" id="KW-0479">Metal-binding</keyword>
<comment type="catalytic activity">
    <reaction evidence="21">
        <text>glycine(out) + chloride(out) + 2 Na(+)(out) = glycine(in) + chloride(in) + 2 Na(+)(in)</text>
        <dbReference type="Rhea" id="RHEA:70691"/>
        <dbReference type="ChEBI" id="CHEBI:17996"/>
        <dbReference type="ChEBI" id="CHEBI:29101"/>
        <dbReference type="ChEBI" id="CHEBI:57305"/>
    </reaction>
</comment>
<evidence type="ECO:0000256" key="26">
    <source>
        <dbReference type="SAM" id="MobiDB-lite"/>
    </source>
</evidence>
<dbReference type="Pfam" id="PF00225">
    <property type="entry name" value="Kinesin"/>
    <property type="match status" value="1"/>
</dbReference>
<keyword evidence="5" id="KW-1003">Cell membrane</keyword>
<comment type="similarity">
    <text evidence="24">Belongs to the TRAFAC class myosin-kinesin ATPase superfamily. Kinesin family.</text>
</comment>
<keyword evidence="7" id="KW-0132">Cell division</keyword>
<evidence type="ECO:0000256" key="20">
    <source>
        <dbReference type="ARBA" id="ARBA00023306"/>
    </source>
</evidence>
<feature type="region of interest" description="Disordered" evidence="26">
    <location>
        <begin position="104"/>
        <end position="125"/>
    </location>
</feature>
<feature type="domain" description="Kinesin motor" evidence="28">
    <location>
        <begin position="163"/>
        <end position="493"/>
    </location>
</feature>
<dbReference type="PROSITE" id="PS50267">
    <property type="entry name" value="NA_NEUROTRAN_SYMP_3"/>
    <property type="match status" value="1"/>
</dbReference>
<keyword evidence="23" id="KW-1015">Disulfide bond</keyword>
<evidence type="ECO:0000256" key="2">
    <source>
        <dbReference type="ARBA" id="ARBA00004651"/>
    </source>
</evidence>
<feature type="transmembrane region" description="Helical" evidence="27">
    <location>
        <begin position="1163"/>
        <end position="1185"/>
    </location>
</feature>
<evidence type="ECO:0000256" key="15">
    <source>
        <dbReference type="ARBA" id="ARBA00022970"/>
    </source>
</evidence>
<dbReference type="Pfam" id="PF00209">
    <property type="entry name" value="SNF"/>
    <property type="match status" value="1"/>
</dbReference>
<dbReference type="PROSITE" id="PS00610">
    <property type="entry name" value="NA_NEUROTRAN_SYMP_1"/>
    <property type="match status" value="1"/>
</dbReference>
<feature type="transmembrane region" description="Helical" evidence="27">
    <location>
        <begin position="1045"/>
        <end position="1066"/>
    </location>
</feature>
<keyword evidence="4 25" id="KW-0813">Transport</keyword>
<dbReference type="GO" id="GO:0089718">
    <property type="term" value="P:amino acid import across plasma membrane"/>
    <property type="evidence" value="ECO:0007669"/>
    <property type="project" value="TreeGrafter"/>
</dbReference>
<evidence type="ECO:0000313" key="30">
    <source>
        <dbReference type="Proteomes" id="UP001295444"/>
    </source>
</evidence>
<feature type="transmembrane region" description="Helical" evidence="27">
    <location>
        <begin position="769"/>
        <end position="796"/>
    </location>
</feature>
<dbReference type="Gene3D" id="3.40.850.10">
    <property type="entry name" value="Kinesin motor domain"/>
    <property type="match status" value="1"/>
</dbReference>
<evidence type="ECO:0000256" key="18">
    <source>
        <dbReference type="ARBA" id="ARBA00023136"/>
    </source>
</evidence>
<dbReference type="CDD" id="cd01367">
    <property type="entry name" value="KISc_KIF2_like"/>
    <property type="match status" value="1"/>
</dbReference>
<keyword evidence="22" id="KW-0915">Sodium</keyword>
<dbReference type="InterPro" id="IPR037272">
    <property type="entry name" value="SNS_sf"/>
</dbReference>
<dbReference type="EMBL" id="OW240919">
    <property type="protein sequence ID" value="CAH2310643.1"/>
    <property type="molecule type" value="Genomic_DNA"/>
</dbReference>
<feature type="compositionally biased region" description="Low complexity" evidence="26">
    <location>
        <begin position="514"/>
        <end position="525"/>
    </location>
</feature>
<dbReference type="GO" id="GO:0008017">
    <property type="term" value="F:microtubule binding"/>
    <property type="evidence" value="ECO:0007669"/>
    <property type="project" value="InterPro"/>
</dbReference>
<dbReference type="GO" id="GO:0005283">
    <property type="term" value="F:amino acid:sodium symporter activity"/>
    <property type="evidence" value="ECO:0007669"/>
    <property type="project" value="InterPro"/>
</dbReference>
<keyword evidence="14 25" id="KW-0769">Symport</keyword>
<feature type="binding site" evidence="22">
    <location>
        <position position="706"/>
    </location>
    <ligand>
        <name>Na(+)</name>
        <dbReference type="ChEBI" id="CHEBI:29101"/>
        <label>1</label>
    </ligand>
</feature>
<dbReference type="PANTHER" id="PTHR11616">
    <property type="entry name" value="SODIUM/CHLORIDE DEPENDENT TRANSPORTER"/>
    <property type="match status" value="1"/>
</dbReference>
<dbReference type="InterPro" id="IPR036961">
    <property type="entry name" value="Kinesin_motor_dom_sf"/>
</dbReference>
<keyword evidence="30" id="KW-1185">Reference proteome</keyword>
<evidence type="ECO:0000256" key="3">
    <source>
        <dbReference type="ARBA" id="ARBA00010056"/>
    </source>
</evidence>
<feature type="disulfide bond" evidence="23">
    <location>
        <begin position="808"/>
        <end position="817"/>
    </location>
</feature>
<keyword evidence="16 27" id="KW-1133">Transmembrane helix</keyword>
<dbReference type="GO" id="GO:0005874">
    <property type="term" value="C:microtubule"/>
    <property type="evidence" value="ECO:0007669"/>
    <property type="project" value="UniProtKB-KW"/>
</dbReference>
<feature type="binding site" evidence="22">
    <location>
        <position position="1057"/>
    </location>
    <ligand>
        <name>Na(+)</name>
        <dbReference type="ChEBI" id="CHEBI:29101"/>
        <label>1</label>
    </ligand>
</feature>
<evidence type="ECO:0000313" key="29">
    <source>
        <dbReference type="EMBL" id="CAH2310643.1"/>
    </source>
</evidence>
<dbReference type="InterPro" id="IPR003028">
    <property type="entry name" value="Na/ntran_symport_glycine_GLY1"/>
</dbReference>
<evidence type="ECO:0000256" key="4">
    <source>
        <dbReference type="ARBA" id="ARBA00022448"/>
    </source>
</evidence>
<dbReference type="GO" id="GO:0003777">
    <property type="term" value="F:microtubule motor activity"/>
    <property type="evidence" value="ECO:0007669"/>
    <property type="project" value="InterPro"/>
</dbReference>
<feature type="region of interest" description="Disordered" evidence="26">
    <location>
        <begin position="32"/>
        <end position="70"/>
    </location>
</feature>
<keyword evidence="24" id="KW-0505">Motor protein</keyword>
<dbReference type="InterPro" id="IPR000175">
    <property type="entry name" value="Na/ntran_symport"/>
</dbReference>
<dbReference type="GO" id="GO:0046872">
    <property type="term" value="F:metal ion binding"/>
    <property type="evidence" value="ECO:0007669"/>
    <property type="project" value="UniProtKB-KW"/>
</dbReference>
<keyword evidence="6" id="KW-0963">Cytoplasm</keyword>
<evidence type="ECO:0000256" key="27">
    <source>
        <dbReference type="SAM" id="Phobius"/>
    </source>
</evidence>
<feature type="transmembrane region" description="Helical" evidence="27">
    <location>
        <begin position="910"/>
        <end position="937"/>
    </location>
</feature>
<dbReference type="PROSITE" id="PS00411">
    <property type="entry name" value="KINESIN_MOTOR_1"/>
    <property type="match status" value="1"/>
</dbReference>
<proteinExistence type="inferred from homology"/>
<evidence type="ECO:0000256" key="10">
    <source>
        <dbReference type="ARBA" id="ARBA00022741"/>
    </source>
</evidence>
<dbReference type="CDD" id="cd11498">
    <property type="entry name" value="SLC6sbd_GlyT1"/>
    <property type="match status" value="1"/>
</dbReference>
<dbReference type="PRINTS" id="PR00176">
    <property type="entry name" value="NANEUSMPORT"/>
</dbReference>
<dbReference type="GO" id="GO:0007018">
    <property type="term" value="P:microtubule-based movement"/>
    <property type="evidence" value="ECO:0007669"/>
    <property type="project" value="InterPro"/>
</dbReference>
<dbReference type="Proteomes" id="UP001295444">
    <property type="component" value="Chromosome 08"/>
</dbReference>
<feature type="binding site" evidence="24">
    <location>
        <begin position="253"/>
        <end position="260"/>
    </location>
    <ligand>
        <name>ATP</name>
        <dbReference type="ChEBI" id="CHEBI:30616"/>
    </ligand>
</feature>
<keyword evidence="15" id="KW-0029">Amino-acid transport</keyword>
<dbReference type="SUPFAM" id="SSF161070">
    <property type="entry name" value="SNF-like"/>
    <property type="match status" value="1"/>
</dbReference>
<dbReference type="InterPro" id="IPR027417">
    <property type="entry name" value="P-loop_NTPase"/>
</dbReference>
<keyword evidence="8 25" id="KW-0812">Transmembrane</keyword>
<evidence type="ECO:0000256" key="19">
    <source>
        <dbReference type="ARBA" id="ARBA00023212"/>
    </source>
</evidence>
<sequence>MNQKRKTISKIPAPKEVLRSRTSRMTAIHETLPCENDMEVEPSAPPPAAPISSLPAIRSRSTKLNGAGENRSMVRMSEISEESLASTIKNNQARRKSNIVKEMEKMKSKREEQRAQNSEMRTKRTQEYDKNVPNWEFGKMIKEFRATLDCQRISMNDMAEEHRICVCVRKRPLNKPELAKKEFDIISVPSKSIVLVHEPKLKVDLTKYLENQAFRFDFSFDETATNEMVYRFTARPLVQSIFEGGKATCFAYGQTGSGKTHTMGGDFTGKNQNVSKGVYAFASRDVFLMLDQQRYRNLDLEVYVTFFEIYNGKVFDLLNKKAKLRVLEDAKQQVQVVGLVEKEVTCPEDVFKMIETGSACRTSGQTFANATSSRSHACLQIILRRRGKLHGKFSLVDLAGNERGADTASADRTTRMEGAEINRSLLALKECIRALGQNKAHTPFRESKLTQILRDSFIGENSRTCMIAMLSPGFNSCEYTLNTLRYADRVKELSPQSSDNTNTNHQMETENDDSSSSLGLLQNQGDGDDDSDGLLKDEELSSHMNSFQDAMNRIGELEEKAVEELREVVQREPEWSNLLEMTEQPDYDLENFVLQAELLIQERSRVLIALGESVSSLRLAMQMEEKVSQSDSPELGNSPECCRSRAAHTQHHAQKPPLLKNMTEKCGEGMLNGAVPGEAKKRDENLKRGNWGNQIEFVLTSVGYAVGLGNVWRFPYLCYRNGGGAFMFPYFIMLIFCGIPLFFMELSFGQFASQGCLGVWRVSPIFKGIGYGMMVVSTYIGIYYNVVICIAFYYFFASMRRILPWTYCNNPWNTKNCAGVLSPTSNTTLNLTTSQDLFNLTSAINQTFKRTSPSEEYWRRYVLQISGDIGDFGEVRLPLLGCLGLSWIVVFLCLIKGVKSSGKVVYFTATFPYVVLTILFIRGITLEGAANGIMYYLTPQWDKILEAKVWGDAASQIFYSLGCAWGGLITMASYNKFHNNCYRDSIIISITNCATSVYAGFVIFSILGFMAHHLGVNVSDVADHGPGLAFVAYPEALTLLPISPLWSILFFFMLILLGLGTQFCLLETLVTAVVDEIGSEWIIRWKTIVTLGVAIIGFLCGIPLTTKAGIYWLLLMDNYAASFSLVIISCIMCVAIMYIYGHRNYFKDIEMMLGFPPPLFFQICWRFFSPGIIFFILIFTVIQYRPISYNNYVYPDWAITIGFLMALSSVICIPLYAVICIWRSEGDTFLQRLKNAVKPSKDWGPALLEHRTGRYAQISSAISEHSPEAEPLNPEKLRKDEISLTVQGSNGQAHSQDSKV</sequence>
<evidence type="ECO:0000256" key="9">
    <source>
        <dbReference type="ARBA" id="ARBA00022701"/>
    </source>
</evidence>
<dbReference type="SMART" id="SM00129">
    <property type="entry name" value="KISc"/>
    <property type="match status" value="1"/>
</dbReference>
<feature type="binding site" evidence="22">
    <location>
        <position position="703"/>
    </location>
    <ligand>
        <name>Na(+)</name>
        <dbReference type="ChEBI" id="CHEBI:29101"/>
        <label>1</label>
    </ligand>
</feature>
<dbReference type="PRINTS" id="PR01204">
    <property type="entry name" value="GLY1TRNSPORT"/>
</dbReference>
<dbReference type="PANTHER" id="PTHR11616:SF263">
    <property type="entry name" value="SODIUM- AND CHLORIDE-DEPENDENT GLYCINE TRANSPORTER 1"/>
    <property type="match status" value="1"/>
</dbReference>
<comment type="subcellular location">
    <subcellularLocation>
        <location evidence="2">Cell membrane</location>
        <topology evidence="2">Multi-pass membrane protein</topology>
    </subcellularLocation>
    <subcellularLocation>
        <location evidence="1">Cytoplasm</location>
        <location evidence="1">Cytoskeleton</location>
    </subcellularLocation>
</comment>
<feature type="binding site" evidence="22">
    <location>
        <position position="705"/>
    </location>
    <ligand>
        <name>Na(+)</name>
        <dbReference type="ChEBI" id="CHEBI:29101"/>
        <label>1</label>
    </ligand>
</feature>
<evidence type="ECO:0000256" key="8">
    <source>
        <dbReference type="ARBA" id="ARBA00022692"/>
    </source>
</evidence>
<feature type="transmembrane region" description="Helical" evidence="27">
    <location>
        <begin position="1197"/>
        <end position="1222"/>
    </location>
</feature>
<dbReference type="GO" id="GO:0051301">
    <property type="term" value="P:cell division"/>
    <property type="evidence" value="ECO:0007669"/>
    <property type="project" value="UniProtKB-KW"/>
</dbReference>
<dbReference type="GO" id="GO:0005886">
    <property type="term" value="C:plasma membrane"/>
    <property type="evidence" value="ECO:0007669"/>
    <property type="project" value="UniProtKB-SubCell"/>
</dbReference>
<feature type="transmembrane region" description="Helical" evidence="27">
    <location>
        <begin position="1119"/>
        <end position="1142"/>
    </location>
</feature>
<dbReference type="InterPro" id="IPR019821">
    <property type="entry name" value="Kinesin_motor_CS"/>
</dbReference>
<dbReference type="SUPFAM" id="SSF52540">
    <property type="entry name" value="P-loop containing nucleoside triphosphate hydrolases"/>
    <property type="match status" value="1"/>
</dbReference>
<evidence type="ECO:0000256" key="25">
    <source>
        <dbReference type="RuleBase" id="RU003732"/>
    </source>
</evidence>
<dbReference type="InterPro" id="IPR001752">
    <property type="entry name" value="Kinesin_motor_dom"/>
</dbReference>
<evidence type="ECO:0000256" key="7">
    <source>
        <dbReference type="ARBA" id="ARBA00022618"/>
    </source>
</evidence>
<protein>
    <recommendedName>
        <fullName evidence="25">Transporter</fullName>
    </recommendedName>
</protein>
<organism evidence="29 30">
    <name type="scientific">Pelobates cultripes</name>
    <name type="common">Western spadefoot toad</name>
    <dbReference type="NCBI Taxonomy" id="61616"/>
    <lineage>
        <taxon>Eukaryota</taxon>
        <taxon>Metazoa</taxon>
        <taxon>Chordata</taxon>
        <taxon>Craniata</taxon>
        <taxon>Vertebrata</taxon>
        <taxon>Euteleostomi</taxon>
        <taxon>Amphibia</taxon>
        <taxon>Batrachia</taxon>
        <taxon>Anura</taxon>
        <taxon>Pelobatoidea</taxon>
        <taxon>Pelobatidae</taxon>
        <taxon>Pelobates</taxon>
    </lineage>
</organism>
<evidence type="ECO:0000256" key="13">
    <source>
        <dbReference type="ARBA" id="ARBA00022840"/>
    </source>
</evidence>
<dbReference type="PROSITE" id="PS50067">
    <property type="entry name" value="KINESIN_MOTOR_2"/>
    <property type="match status" value="1"/>
</dbReference>
<feature type="binding site" evidence="22">
    <location>
        <position position="992"/>
    </location>
    <ligand>
        <name>Na(+)</name>
        <dbReference type="ChEBI" id="CHEBI:29101"/>
        <label>1</label>
    </ligand>
</feature>
<comment type="similarity">
    <text evidence="3">Belongs to the sodium:neurotransmitter symporter (SNF) (TC 2.A.22) family. SLC6A9 subfamily.</text>
</comment>
<feature type="transmembrane region" description="Helical" evidence="27">
    <location>
        <begin position="727"/>
        <end position="748"/>
    </location>
</feature>
<feature type="binding site" evidence="22">
    <location>
        <position position="710"/>
    </location>
    <ligand>
        <name>Na(+)</name>
        <dbReference type="ChEBI" id="CHEBI:29101"/>
        <label>1</label>
    </ligand>
</feature>
<keyword evidence="20" id="KW-0131">Cell cycle</keyword>
<evidence type="ECO:0000256" key="11">
    <source>
        <dbReference type="ARBA" id="ARBA00022775"/>
    </source>
</evidence>
<evidence type="ECO:0000256" key="21">
    <source>
        <dbReference type="ARBA" id="ARBA00049241"/>
    </source>
</evidence>
<evidence type="ECO:0000256" key="23">
    <source>
        <dbReference type="PIRSR" id="PIRSR600175-2"/>
    </source>
</evidence>
<evidence type="ECO:0000256" key="6">
    <source>
        <dbReference type="ARBA" id="ARBA00022490"/>
    </source>
</evidence>
<evidence type="ECO:0000256" key="12">
    <source>
        <dbReference type="ARBA" id="ARBA00022776"/>
    </source>
</evidence>